<dbReference type="EMBL" id="KX774321">
    <property type="protein sequence ID" value="AOZ63861.1"/>
    <property type="molecule type" value="Genomic_DNA"/>
</dbReference>
<accession>A0A1I9SAQ5</accession>
<evidence type="ECO:0000313" key="1">
    <source>
        <dbReference type="EMBL" id="AOZ63861.1"/>
    </source>
</evidence>
<dbReference type="Proteomes" id="UP000224902">
    <property type="component" value="Segment"/>
</dbReference>
<organism evidence="1 2">
    <name type="scientific">Rhodococcus phage Weasels2</name>
    <dbReference type="NCBI Taxonomy" id="1897437"/>
    <lineage>
        <taxon>Viruses</taxon>
        <taxon>Duplodnaviria</taxon>
        <taxon>Heunggongvirae</taxon>
        <taxon>Uroviricota</taxon>
        <taxon>Caudoviricetes</taxon>
        <taxon>Weaselvirus</taxon>
        <taxon>Weaselvirus weasel</taxon>
    </lineage>
</organism>
<proteinExistence type="predicted"/>
<evidence type="ECO:0000313" key="2">
    <source>
        <dbReference type="Proteomes" id="UP000224902"/>
    </source>
</evidence>
<keyword evidence="2" id="KW-1185">Reference proteome</keyword>
<name>A0A1I9SAQ5_9CAUD</name>
<reference evidence="2" key="1">
    <citation type="submission" date="2016-08" db="EMBL/GenBank/DDBJ databases">
        <authorList>
            <person name="Seilhamer J.J."/>
        </authorList>
    </citation>
    <scope>NUCLEOTIDE SEQUENCE [LARGE SCALE GENOMIC DNA]</scope>
</reference>
<sequence>MVIRSILVFFYVLLWTLSTPAIVGAGMPYSNFNDSAYSEPGRVQDLTNRHDGSIPMTVRIK</sequence>
<protein>
    <submittedName>
        <fullName evidence="1">Uncharacterized protein</fullName>
    </submittedName>
</protein>
<gene>
    <name evidence="1" type="ORF">SEA_WEASELS2_283</name>
</gene>